<dbReference type="GO" id="GO:0015628">
    <property type="term" value="P:protein secretion by the type II secretion system"/>
    <property type="evidence" value="ECO:0007669"/>
    <property type="project" value="InterPro"/>
</dbReference>
<sequence>MKNQISPRRAWLRAFTLIELLVVIAIIAILAAMLLPALAKAKESAKRTSCLNNLKQMSLAWQMYADENNNKLPHNRNKFGQRTGNWPWDAGINVVAAMEKQGFQRNILYCPSFLEQNDKELWQFTGQIQFRVIGYALTIPWAPRVVETNINYTMSTRPIKVRGIGTITPSPSDRVLTADATCSSS</sequence>
<organism evidence="3">
    <name type="scientific">marine metagenome</name>
    <dbReference type="NCBI Taxonomy" id="408172"/>
    <lineage>
        <taxon>unclassified sequences</taxon>
        <taxon>metagenomes</taxon>
        <taxon>ecological metagenomes</taxon>
    </lineage>
</organism>
<dbReference type="EMBL" id="UINC01034085">
    <property type="protein sequence ID" value="SVB24366.1"/>
    <property type="molecule type" value="Genomic_DNA"/>
</dbReference>
<dbReference type="InterPro" id="IPR045584">
    <property type="entry name" value="Pilin-like"/>
</dbReference>
<dbReference type="AlphaFoldDB" id="A0A382CE66"/>
<dbReference type="PANTHER" id="PTHR30093">
    <property type="entry name" value="GENERAL SECRETION PATHWAY PROTEIN G"/>
    <property type="match status" value="1"/>
</dbReference>
<gene>
    <name evidence="3" type="ORF">METZ01_LOCUS177220</name>
</gene>
<proteinExistence type="predicted"/>
<reference evidence="3" key="1">
    <citation type="submission" date="2018-05" db="EMBL/GenBank/DDBJ databases">
        <authorList>
            <person name="Lanie J.A."/>
            <person name="Ng W.-L."/>
            <person name="Kazmierczak K.M."/>
            <person name="Andrzejewski T.M."/>
            <person name="Davidsen T.M."/>
            <person name="Wayne K.J."/>
            <person name="Tettelin H."/>
            <person name="Glass J.I."/>
            <person name="Rusch D."/>
            <person name="Podicherti R."/>
            <person name="Tsui H.-C.T."/>
            <person name="Winkler M.E."/>
        </authorList>
    </citation>
    <scope>NUCLEOTIDE SEQUENCE</scope>
</reference>
<dbReference type="InterPro" id="IPR000983">
    <property type="entry name" value="Bac_GSPG_pilin"/>
</dbReference>
<dbReference type="NCBIfam" id="TIGR02532">
    <property type="entry name" value="IV_pilin_GFxxxE"/>
    <property type="match status" value="1"/>
</dbReference>
<evidence type="ECO:0000313" key="3">
    <source>
        <dbReference type="EMBL" id="SVB24366.1"/>
    </source>
</evidence>
<feature type="non-terminal residue" evidence="3">
    <location>
        <position position="185"/>
    </location>
</feature>
<keyword evidence="1" id="KW-0488">Methylation</keyword>
<dbReference type="InterPro" id="IPR012902">
    <property type="entry name" value="N_methyl_site"/>
</dbReference>
<dbReference type="PRINTS" id="PR00813">
    <property type="entry name" value="BCTERIALGSPG"/>
</dbReference>
<evidence type="ECO:0000259" key="2">
    <source>
        <dbReference type="Pfam" id="PF07596"/>
    </source>
</evidence>
<dbReference type="InterPro" id="IPR011453">
    <property type="entry name" value="DUF1559"/>
</dbReference>
<feature type="domain" description="DUF1559" evidence="2">
    <location>
        <begin position="40"/>
        <end position="115"/>
    </location>
</feature>
<dbReference type="Pfam" id="PF07596">
    <property type="entry name" value="SBP_bac_10"/>
    <property type="match status" value="1"/>
</dbReference>
<dbReference type="GO" id="GO:0015627">
    <property type="term" value="C:type II protein secretion system complex"/>
    <property type="evidence" value="ECO:0007669"/>
    <property type="project" value="InterPro"/>
</dbReference>
<name>A0A382CE66_9ZZZZ</name>
<protein>
    <recommendedName>
        <fullName evidence="2">DUF1559 domain-containing protein</fullName>
    </recommendedName>
</protein>
<accession>A0A382CE66</accession>
<dbReference type="Gene3D" id="3.30.700.10">
    <property type="entry name" value="Glycoprotein, Type 4 Pilin"/>
    <property type="match status" value="1"/>
</dbReference>
<dbReference type="Pfam" id="PF07963">
    <property type="entry name" value="N_methyl"/>
    <property type="match status" value="1"/>
</dbReference>
<evidence type="ECO:0000256" key="1">
    <source>
        <dbReference type="ARBA" id="ARBA00022481"/>
    </source>
</evidence>
<dbReference type="SUPFAM" id="SSF54523">
    <property type="entry name" value="Pili subunits"/>
    <property type="match status" value="1"/>
</dbReference>